<dbReference type="InterPro" id="IPR017871">
    <property type="entry name" value="ABC_transporter-like_CS"/>
</dbReference>
<dbReference type="RefSeq" id="WP_013843615.1">
    <property type="nucleotide sequence ID" value="NC_015589.1"/>
</dbReference>
<organism evidence="6 7">
    <name type="scientific">Desulforamulus ruminis (strain ATCC 23193 / DSM 2154 / NCIMB 8452 / DL)</name>
    <name type="common">Desulfotomaculum ruminis</name>
    <dbReference type="NCBI Taxonomy" id="696281"/>
    <lineage>
        <taxon>Bacteria</taxon>
        <taxon>Bacillati</taxon>
        <taxon>Bacillota</taxon>
        <taxon>Clostridia</taxon>
        <taxon>Eubacteriales</taxon>
        <taxon>Peptococcaceae</taxon>
        <taxon>Desulforamulus</taxon>
    </lineage>
</organism>
<dbReference type="CDD" id="cd10147">
    <property type="entry name" value="Wzt_C-like"/>
    <property type="match status" value="1"/>
</dbReference>
<dbReference type="GO" id="GO:0005524">
    <property type="term" value="F:ATP binding"/>
    <property type="evidence" value="ECO:0007669"/>
    <property type="project" value="UniProtKB-KW"/>
</dbReference>
<dbReference type="HOGENOM" id="CLU_000604_101_1_9"/>
<reference evidence="6 7" key="2">
    <citation type="journal article" date="2012" name="Stand. Genomic Sci.">
        <title>Complete genome sequence of the sulfate-reducing firmicute Desulfotomaculum ruminis type strain (DL(T)).</title>
        <authorList>
            <person name="Spring S."/>
            <person name="Visser M."/>
            <person name="Lu M."/>
            <person name="Copeland A."/>
            <person name="Lapidus A."/>
            <person name="Lucas S."/>
            <person name="Cheng J.F."/>
            <person name="Han C."/>
            <person name="Tapia R."/>
            <person name="Goodwin L.A."/>
            <person name="Pitluck S."/>
            <person name="Ivanova N."/>
            <person name="Land M."/>
            <person name="Hauser L."/>
            <person name="Larimer F."/>
            <person name="Rohde M."/>
            <person name="Goker M."/>
            <person name="Detter J.C."/>
            <person name="Kyrpides N.C."/>
            <person name="Woyke T."/>
            <person name="Schaap P.J."/>
            <person name="Plugge C.M."/>
            <person name="Muyzer G."/>
            <person name="Kuever J."/>
            <person name="Pereira I.A."/>
            <person name="Parshina S.N."/>
            <person name="Bernier-Latmani R."/>
            <person name="Stams A.J."/>
            <person name="Klenk H.P."/>
        </authorList>
    </citation>
    <scope>NUCLEOTIDE SEQUENCE [LARGE SCALE GENOMIC DNA]</scope>
    <source>
        <strain evidence="7">ATCC 23193 / DSM 2154 / NCIB 8452 / DL</strain>
    </source>
</reference>
<dbReference type="Pfam" id="PF14524">
    <property type="entry name" value="Wzt_C"/>
    <property type="match status" value="1"/>
</dbReference>
<name>F6DP40_DESRL</name>
<evidence type="ECO:0000313" key="7">
    <source>
        <dbReference type="Proteomes" id="UP000009234"/>
    </source>
</evidence>
<keyword evidence="7" id="KW-1185">Reference proteome</keyword>
<dbReference type="InterPro" id="IPR003439">
    <property type="entry name" value="ABC_transporter-like_ATP-bd"/>
</dbReference>
<keyword evidence="3" id="KW-0547">Nucleotide-binding</keyword>
<reference evidence="7" key="1">
    <citation type="submission" date="2011-05" db="EMBL/GenBank/DDBJ databases">
        <title>Complete sequence of Desulfotomaculum ruminis DSM 2154.</title>
        <authorList>
            <person name="Lucas S."/>
            <person name="Copeland A."/>
            <person name="Lapidus A."/>
            <person name="Cheng J.-F."/>
            <person name="Goodwin L."/>
            <person name="Pitluck S."/>
            <person name="Lu M."/>
            <person name="Detter J.C."/>
            <person name="Han C."/>
            <person name="Tapia R."/>
            <person name="Land M."/>
            <person name="Hauser L."/>
            <person name="Kyrpides N."/>
            <person name="Ivanova N."/>
            <person name="Mikhailova N."/>
            <person name="Pagani I."/>
            <person name="Stams A.J.M."/>
            <person name="Plugge C.M."/>
            <person name="Muyzer G."/>
            <person name="Kuever J."/>
            <person name="Parshina S.N."/>
            <person name="Ivanova A.E."/>
            <person name="Nazina T.N."/>
            <person name="Brambilla E."/>
            <person name="Spring S."/>
            <person name="Klenk H.-P."/>
            <person name="Woyke T."/>
        </authorList>
    </citation>
    <scope>NUCLEOTIDE SEQUENCE [LARGE SCALE GENOMIC DNA]</scope>
    <source>
        <strain evidence="7">ATCC 23193 / DSM 2154 / NCIB 8452 / DL</strain>
    </source>
</reference>
<sequence length="405" mass="45357">MKIIEAKDLGKKYKRYPVRWKRMLEWLTRNKYKSHEELWVLRDINFSISPGEAVGIIGQNGAGKSTLLKIMTGTTQPTQGEYHVRGRVSALLELGMGFHPDFTGRQNAYTSGQILGIDNQEITRLMPEIGAFAEIGDYIDQPTRTYSSGMLVRLAFAVATVVRPEVLIVDEALSVGDAYFQHKCFDRIRKFKEEGTTLLFVSHDPSAVKSLCDRAILLDKGRLVREGTPEEILDYYNAVIAKASTEYKIKQSRGDSKGVVTRSGNELVTISNVKLLLNGKDATAVQVGEIVQIVVEFEAQQNVLNPTIGILLKDRLANHIFGTNTYHLGLNIGMCRAGEKRRVVFSVKLNLGPGHYSLTVAAHAEYSHLQGNYDWWDHAATFQMIRGKEEFFTGVCRLDTEVSIL</sequence>
<protein>
    <submittedName>
        <fullName evidence="6">ABC transporter related protein</fullName>
    </submittedName>
</protein>
<evidence type="ECO:0000259" key="5">
    <source>
        <dbReference type="PROSITE" id="PS50893"/>
    </source>
</evidence>
<dbReference type="InterPro" id="IPR029439">
    <property type="entry name" value="Wzt_C"/>
</dbReference>
<dbReference type="OrthoDB" id="9778870at2"/>
<accession>F6DP40</accession>
<dbReference type="AlphaFoldDB" id="F6DP40"/>
<dbReference type="GO" id="GO:0140359">
    <property type="term" value="F:ABC-type transporter activity"/>
    <property type="evidence" value="ECO:0007669"/>
    <property type="project" value="InterPro"/>
</dbReference>
<feature type="domain" description="ABC transporter" evidence="5">
    <location>
        <begin position="26"/>
        <end position="245"/>
    </location>
</feature>
<dbReference type="Pfam" id="PF00005">
    <property type="entry name" value="ABC_tran"/>
    <property type="match status" value="1"/>
</dbReference>
<evidence type="ECO:0000313" key="6">
    <source>
        <dbReference type="EMBL" id="AEG61869.1"/>
    </source>
</evidence>
<dbReference type="eggNOG" id="COG1134">
    <property type="taxonomic scope" value="Bacteria"/>
</dbReference>
<proteinExistence type="inferred from homology"/>
<dbReference type="CDD" id="cd03220">
    <property type="entry name" value="ABC_KpsT_Wzt"/>
    <property type="match status" value="1"/>
</dbReference>
<evidence type="ECO:0000256" key="1">
    <source>
        <dbReference type="ARBA" id="ARBA00005417"/>
    </source>
</evidence>
<dbReference type="GO" id="GO:0016020">
    <property type="term" value="C:membrane"/>
    <property type="evidence" value="ECO:0007669"/>
    <property type="project" value="InterPro"/>
</dbReference>
<dbReference type="PANTHER" id="PTHR46743:SF2">
    <property type="entry name" value="TEICHOIC ACIDS EXPORT ATP-BINDING PROTEIN TAGH"/>
    <property type="match status" value="1"/>
</dbReference>
<dbReference type="PROSITE" id="PS00211">
    <property type="entry name" value="ABC_TRANSPORTER_1"/>
    <property type="match status" value="1"/>
</dbReference>
<evidence type="ECO:0000256" key="4">
    <source>
        <dbReference type="ARBA" id="ARBA00022840"/>
    </source>
</evidence>
<dbReference type="KEGG" id="dru:Desru_3669"/>
<dbReference type="SMART" id="SM00382">
    <property type="entry name" value="AAA"/>
    <property type="match status" value="1"/>
</dbReference>
<dbReference type="PROSITE" id="PS50893">
    <property type="entry name" value="ABC_TRANSPORTER_2"/>
    <property type="match status" value="1"/>
</dbReference>
<dbReference type="Proteomes" id="UP000009234">
    <property type="component" value="Chromosome"/>
</dbReference>
<keyword evidence="4" id="KW-0067">ATP-binding</keyword>
<dbReference type="InterPro" id="IPR015860">
    <property type="entry name" value="ABC_transpr_TagH-like"/>
</dbReference>
<dbReference type="EMBL" id="CP002780">
    <property type="protein sequence ID" value="AEG61869.1"/>
    <property type="molecule type" value="Genomic_DNA"/>
</dbReference>
<dbReference type="InterPro" id="IPR003593">
    <property type="entry name" value="AAA+_ATPase"/>
</dbReference>
<keyword evidence="2" id="KW-0813">Transport</keyword>
<evidence type="ECO:0000256" key="2">
    <source>
        <dbReference type="ARBA" id="ARBA00022448"/>
    </source>
</evidence>
<dbReference type="Gene3D" id="3.40.50.300">
    <property type="entry name" value="P-loop containing nucleotide triphosphate hydrolases"/>
    <property type="match status" value="1"/>
</dbReference>
<dbReference type="PANTHER" id="PTHR46743">
    <property type="entry name" value="TEICHOIC ACIDS EXPORT ATP-BINDING PROTEIN TAGH"/>
    <property type="match status" value="1"/>
</dbReference>
<dbReference type="SUPFAM" id="SSF52540">
    <property type="entry name" value="P-loop containing nucleoside triphosphate hydrolases"/>
    <property type="match status" value="1"/>
</dbReference>
<dbReference type="InterPro" id="IPR050683">
    <property type="entry name" value="Bact_Polysacc_Export_ATP-bd"/>
</dbReference>
<evidence type="ECO:0000256" key="3">
    <source>
        <dbReference type="ARBA" id="ARBA00022741"/>
    </source>
</evidence>
<dbReference type="GO" id="GO:0016887">
    <property type="term" value="F:ATP hydrolysis activity"/>
    <property type="evidence" value="ECO:0007669"/>
    <property type="project" value="InterPro"/>
</dbReference>
<comment type="similarity">
    <text evidence="1">Belongs to the ABC transporter superfamily.</text>
</comment>
<dbReference type="STRING" id="696281.Desru_3669"/>
<dbReference type="Gene3D" id="2.70.50.60">
    <property type="entry name" value="abc- transporter (atp binding component) like domain"/>
    <property type="match status" value="1"/>
</dbReference>
<gene>
    <name evidence="6" type="ordered locus">Desru_3669</name>
</gene>
<dbReference type="InterPro" id="IPR027417">
    <property type="entry name" value="P-loop_NTPase"/>
</dbReference>